<dbReference type="STRING" id="6412.T1FZW2"/>
<evidence type="ECO:0000256" key="2">
    <source>
        <dbReference type="ARBA" id="ARBA00022737"/>
    </source>
</evidence>
<sequence length="285" mass="33134">SCQVCCGVILGIFQAWHKCKTCNYCCHKKCLSDITRTCTTAKISENPCFTMNICPEQGLHQQNYRCYECKAAIGFQPSTNEARQCDYDGLFYCNKCHWNDSMAIPARIVYNWDFDLKKVCRASKSFLRMMSNRPVINIQTINPMLFTYLEELNEVKNRRIEILMMKKFFVECPRARKEKLLTKLQHRPHFVDGSDVYSVNDLLDLTNDILLPEITRIHASYVQHIKYECETCQQKGQRCMICRHESGGDLLFPFDCTATVCPKCSCLMHLHCYQMKNQICPNCSS</sequence>
<dbReference type="EMBL" id="AMQM01001962">
    <property type="status" value="NOT_ANNOTATED_CDS"/>
    <property type="molecule type" value="Genomic_DNA"/>
</dbReference>
<dbReference type="PANTHER" id="PTHR12326">
    <property type="entry name" value="PLECKSTRIN HOMOLOGY DOMAIN CONTAINING PROTEIN"/>
    <property type="match status" value="1"/>
</dbReference>
<accession>T1FZW2</accession>
<evidence type="ECO:0000256" key="5">
    <source>
        <dbReference type="ARBA" id="ARBA00029450"/>
    </source>
</evidence>
<keyword evidence="3" id="KW-0863">Zinc-finger</keyword>
<dbReference type="KEGG" id="hro:HELRODRAFT_69510"/>
<gene>
    <name evidence="8" type="primary">20214360</name>
    <name evidence="7" type="ORF">HELRODRAFT_69510</name>
</gene>
<reference evidence="9" key="1">
    <citation type="submission" date="2012-12" db="EMBL/GenBank/DDBJ databases">
        <authorList>
            <person name="Hellsten U."/>
            <person name="Grimwood J."/>
            <person name="Chapman J.A."/>
            <person name="Shapiro H."/>
            <person name="Aerts A."/>
            <person name="Otillar R.P."/>
            <person name="Terry A.Y."/>
            <person name="Boore J.L."/>
            <person name="Simakov O."/>
            <person name="Marletaz F."/>
            <person name="Cho S.-J."/>
            <person name="Edsinger-Gonzales E."/>
            <person name="Havlak P."/>
            <person name="Kuo D.-H."/>
            <person name="Larsson T."/>
            <person name="Lv J."/>
            <person name="Arendt D."/>
            <person name="Savage R."/>
            <person name="Osoegawa K."/>
            <person name="de Jong P."/>
            <person name="Lindberg D.R."/>
            <person name="Seaver E.C."/>
            <person name="Weisblat D.A."/>
            <person name="Putnam N.H."/>
            <person name="Grigoriev I.V."/>
            <person name="Rokhsar D.S."/>
        </authorList>
    </citation>
    <scope>NUCLEOTIDE SEQUENCE</scope>
</reference>
<dbReference type="InterPro" id="IPR051366">
    <property type="entry name" value="DEF8"/>
</dbReference>
<dbReference type="AlphaFoldDB" id="T1FZW2"/>
<dbReference type="SMART" id="SM01175">
    <property type="entry name" value="DUF4206"/>
    <property type="match status" value="1"/>
</dbReference>
<dbReference type="SUPFAM" id="SSF57889">
    <property type="entry name" value="Cysteine-rich domain"/>
    <property type="match status" value="1"/>
</dbReference>
<dbReference type="GO" id="GO:0008270">
    <property type="term" value="F:zinc ion binding"/>
    <property type="evidence" value="ECO:0007669"/>
    <property type="project" value="UniProtKB-KW"/>
</dbReference>
<dbReference type="EnsemblMetazoa" id="HelroT69510">
    <property type="protein sequence ID" value="HelroP69510"/>
    <property type="gene ID" value="HelroG69510"/>
</dbReference>
<dbReference type="PANTHER" id="PTHR12326:SF3">
    <property type="entry name" value="DIFFERENTIALLY EXPRESSED IN FDCP 8 HOMOLOG"/>
    <property type="match status" value="1"/>
</dbReference>
<dbReference type="EMBL" id="KB097639">
    <property type="protein sequence ID" value="ESN92991.1"/>
    <property type="molecule type" value="Genomic_DNA"/>
</dbReference>
<evidence type="ECO:0000259" key="6">
    <source>
        <dbReference type="PROSITE" id="PS50081"/>
    </source>
</evidence>
<keyword evidence="2" id="KW-0677">Repeat</keyword>
<dbReference type="FunCoup" id="T1FZW2">
    <property type="interactions" value="10"/>
</dbReference>
<evidence type="ECO:0000256" key="4">
    <source>
        <dbReference type="ARBA" id="ARBA00022833"/>
    </source>
</evidence>
<reference evidence="7 9" key="2">
    <citation type="journal article" date="2013" name="Nature">
        <title>Insights into bilaterian evolution from three spiralian genomes.</title>
        <authorList>
            <person name="Simakov O."/>
            <person name="Marletaz F."/>
            <person name="Cho S.J."/>
            <person name="Edsinger-Gonzales E."/>
            <person name="Havlak P."/>
            <person name="Hellsten U."/>
            <person name="Kuo D.H."/>
            <person name="Larsson T."/>
            <person name="Lv J."/>
            <person name="Arendt D."/>
            <person name="Savage R."/>
            <person name="Osoegawa K."/>
            <person name="de Jong P."/>
            <person name="Grimwood J."/>
            <person name="Chapman J.A."/>
            <person name="Shapiro H."/>
            <person name="Aerts A."/>
            <person name="Otillar R.P."/>
            <person name="Terry A.Y."/>
            <person name="Boore J.L."/>
            <person name="Grigoriev I.V."/>
            <person name="Lindberg D.R."/>
            <person name="Seaver E.C."/>
            <person name="Weisblat D.A."/>
            <person name="Putnam N.H."/>
            <person name="Rokhsar D.S."/>
        </authorList>
    </citation>
    <scope>NUCLEOTIDE SEQUENCE</scope>
</reference>
<protein>
    <recommendedName>
        <fullName evidence="6">Phorbol-ester/DAG-type domain-containing protein</fullName>
    </recommendedName>
</protein>
<dbReference type="eggNOG" id="KOG1829">
    <property type="taxonomic scope" value="Eukaryota"/>
</dbReference>
<reference evidence="8" key="3">
    <citation type="submission" date="2015-06" db="UniProtKB">
        <authorList>
            <consortium name="EnsemblMetazoa"/>
        </authorList>
    </citation>
    <scope>IDENTIFICATION</scope>
</reference>
<dbReference type="OrthoDB" id="1918044at2759"/>
<dbReference type="InterPro" id="IPR046349">
    <property type="entry name" value="C1-like_sf"/>
</dbReference>
<evidence type="ECO:0000256" key="3">
    <source>
        <dbReference type="ARBA" id="ARBA00022771"/>
    </source>
</evidence>
<keyword evidence="1" id="KW-0479">Metal-binding</keyword>
<dbReference type="InParanoid" id="T1FZW2"/>
<dbReference type="Pfam" id="PF13901">
    <property type="entry name" value="RH_dom"/>
    <property type="match status" value="1"/>
</dbReference>
<evidence type="ECO:0000313" key="9">
    <source>
        <dbReference type="Proteomes" id="UP000015101"/>
    </source>
</evidence>
<dbReference type="RefSeq" id="XP_009028837.1">
    <property type="nucleotide sequence ID" value="XM_009030589.1"/>
</dbReference>
<evidence type="ECO:0000313" key="7">
    <source>
        <dbReference type="EMBL" id="ESN92991.1"/>
    </source>
</evidence>
<evidence type="ECO:0000313" key="8">
    <source>
        <dbReference type="EnsemblMetazoa" id="HelroP69510"/>
    </source>
</evidence>
<evidence type="ECO:0000256" key="1">
    <source>
        <dbReference type="ARBA" id="ARBA00022723"/>
    </source>
</evidence>
<dbReference type="InterPro" id="IPR002219">
    <property type="entry name" value="PKC_DAG/PE"/>
</dbReference>
<keyword evidence="9" id="KW-1185">Reference proteome</keyword>
<dbReference type="CTD" id="20214360"/>
<keyword evidence="4" id="KW-0862">Zinc</keyword>
<proteinExistence type="inferred from homology"/>
<feature type="domain" description="Phorbol-ester/DAG-type" evidence="6">
    <location>
        <begin position="1"/>
        <end position="38"/>
    </location>
</feature>
<name>T1FZW2_HELRO</name>
<dbReference type="Gene3D" id="3.30.60.20">
    <property type="match status" value="1"/>
</dbReference>
<dbReference type="OMA" id="XKLRQDI"/>
<dbReference type="GeneID" id="20214360"/>
<comment type="similarity">
    <text evidence="5">Belongs to the DEF8 family.</text>
</comment>
<dbReference type="InterPro" id="IPR025258">
    <property type="entry name" value="RH_dom"/>
</dbReference>
<dbReference type="PROSITE" id="PS50081">
    <property type="entry name" value="ZF_DAG_PE_2"/>
    <property type="match status" value="1"/>
</dbReference>
<organism evidence="8 9">
    <name type="scientific">Helobdella robusta</name>
    <name type="common">Californian leech</name>
    <dbReference type="NCBI Taxonomy" id="6412"/>
    <lineage>
        <taxon>Eukaryota</taxon>
        <taxon>Metazoa</taxon>
        <taxon>Spiralia</taxon>
        <taxon>Lophotrochozoa</taxon>
        <taxon>Annelida</taxon>
        <taxon>Clitellata</taxon>
        <taxon>Hirudinea</taxon>
        <taxon>Rhynchobdellida</taxon>
        <taxon>Glossiphoniidae</taxon>
        <taxon>Helobdella</taxon>
    </lineage>
</organism>
<dbReference type="Proteomes" id="UP000015101">
    <property type="component" value="Unassembled WGS sequence"/>
</dbReference>
<dbReference type="HOGENOM" id="CLU_034500_4_0_1"/>